<keyword evidence="3" id="KW-1185">Reference proteome</keyword>
<feature type="chain" id="PRO_5027642707" evidence="2">
    <location>
        <begin position="23"/>
        <end position="427"/>
    </location>
</feature>
<dbReference type="AlphaFoldDB" id="A0A6P8AYZ3"/>
<evidence type="ECO:0000313" key="4">
    <source>
        <dbReference type="RefSeq" id="XP_030980140.1"/>
    </source>
</evidence>
<proteinExistence type="predicted"/>
<keyword evidence="2" id="KW-0732">Signal</keyword>
<dbReference type="Proteomes" id="UP000515153">
    <property type="component" value="Chromosome VII"/>
</dbReference>
<feature type="region of interest" description="Disordered" evidence="1">
    <location>
        <begin position="26"/>
        <end position="148"/>
    </location>
</feature>
<reference evidence="4" key="3">
    <citation type="submission" date="2025-08" db="UniProtKB">
        <authorList>
            <consortium name="RefSeq"/>
        </authorList>
    </citation>
    <scope>IDENTIFICATION</scope>
    <source>
        <strain evidence="4">NI907</strain>
    </source>
</reference>
<feature type="compositionally biased region" description="Polar residues" evidence="1">
    <location>
        <begin position="48"/>
        <end position="87"/>
    </location>
</feature>
<protein>
    <submittedName>
        <fullName evidence="4">Uncharacterized protein</fullName>
    </submittedName>
</protein>
<organism evidence="3 4">
    <name type="scientific">Pyricularia grisea</name>
    <name type="common">Crabgrass-specific blast fungus</name>
    <name type="synonym">Magnaporthe grisea</name>
    <dbReference type="NCBI Taxonomy" id="148305"/>
    <lineage>
        <taxon>Eukaryota</taxon>
        <taxon>Fungi</taxon>
        <taxon>Dikarya</taxon>
        <taxon>Ascomycota</taxon>
        <taxon>Pezizomycotina</taxon>
        <taxon>Sordariomycetes</taxon>
        <taxon>Sordariomycetidae</taxon>
        <taxon>Magnaporthales</taxon>
        <taxon>Pyriculariaceae</taxon>
        <taxon>Pyricularia</taxon>
    </lineage>
</organism>
<evidence type="ECO:0000256" key="2">
    <source>
        <dbReference type="SAM" id="SignalP"/>
    </source>
</evidence>
<dbReference type="RefSeq" id="XP_030980140.1">
    <property type="nucleotide sequence ID" value="XM_031130889.1"/>
</dbReference>
<feature type="compositionally biased region" description="Basic residues" evidence="1">
    <location>
        <begin position="113"/>
        <end position="127"/>
    </location>
</feature>
<dbReference type="KEGG" id="pgri:PgNI_10915"/>
<reference evidence="4" key="2">
    <citation type="submission" date="2019-10" db="EMBL/GenBank/DDBJ databases">
        <authorList>
            <consortium name="NCBI Genome Project"/>
        </authorList>
    </citation>
    <scope>NUCLEOTIDE SEQUENCE</scope>
    <source>
        <strain evidence="4">NI907</strain>
    </source>
</reference>
<accession>A0A6P8AYZ3</accession>
<sequence>MKTHFLLFLSASTLWFQDAVWSTPVPGVGGSKVARIPKQKPNRKPAFTSLTPVKNGNGIQQITSRPQGTLTDKSKNKASFGTTTQLSRNKKSSTKANVTKKGDKQKGNQQKGNKQKGKKEKGNKQKGNKQTGNKEKGNKQKGNKQKGLNQIQVRKISQSSPVTSHVHLLICTHAVRPQNQSTPANKKGSKGKTVPKKTTTAKFIKKLPLQKDNVDISDLPTSDYIVQDETGKGTVTLPLSSILTCLQEGAKINNLSPRYAGHGKMIIGGGKNRYPTEMHDRKQSIPTFLASKMGPGELLLHHPLKGPDVNIKPHDRPHNEPAGPHRCFFSVKQDGGYRFIGVGTHYGAPNNGFTEVSPTLEAARWPSGLRRQTQVERVRFKYSTASGSPDPAYSGLERGVGSNPTLVTNLLTSIFVSIVVSMQACHA</sequence>
<evidence type="ECO:0000313" key="3">
    <source>
        <dbReference type="Proteomes" id="UP000515153"/>
    </source>
</evidence>
<feature type="region of interest" description="Disordered" evidence="1">
    <location>
        <begin position="174"/>
        <end position="196"/>
    </location>
</feature>
<reference evidence="3 4" key="1">
    <citation type="journal article" date="2019" name="Mol. Biol. Evol.">
        <title>Blast fungal genomes show frequent chromosomal changes, gene gains and losses, and effector gene turnover.</title>
        <authorList>
            <person name="Gomez Luciano L.B."/>
            <person name="Jason Tsai I."/>
            <person name="Chuma I."/>
            <person name="Tosa Y."/>
            <person name="Chen Y.H."/>
            <person name="Li J.Y."/>
            <person name="Li M.Y."/>
            <person name="Jade Lu M.Y."/>
            <person name="Nakayashiki H."/>
            <person name="Li W.H."/>
        </authorList>
    </citation>
    <scope>NUCLEOTIDE SEQUENCE [LARGE SCALE GENOMIC DNA]</scope>
    <source>
        <strain evidence="3 4">NI907</strain>
    </source>
</reference>
<name>A0A6P8AYZ3_PYRGI</name>
<feature type="signal peptide" evidence="2">
    <location>
        <begin position="1"/>
        <end position="22"/>
    </location>
</feature>
<gene>
    <name evidence="4" type="ORF">PgNI_10915</name>
</gene>
<evidence type="ECO:0000256" key="1">
    <source>
        <dbReference type="SAM" id="MobiDB-lite"/>
    </source>
</evidence>
<dbReference type="GeneID" id="41965794"/>